<organism evidence="1 2">
    <name type="scientific">Hydrogenophaga taeniospiralis CCUG 15921</name>
    <dbReference type="NCBI Taxonomy" id="1281780"/>
    <lineage>
        <taxon>Bacteria</taxon>
        <taxon>Pseudomonadati</taxon>
        <taxon>Pseudomonadota</taxon>
        <taxon>Betaproteobacteria</taxon>
        <taxon>Burkholderiales</taxon>
        <taxon>Comamonadaceae</taxon>
        <taxon>Hydrogenophaga</taxon>
    </lineage>
</organism>
<accession>A0A9X4P3R8</accession>
<evidence type="ECO:0000313" key="2">
    <source>
        <dbReference type="Proteomes" id="UP001152876"/>
    </source>
</evidence>
<dbReference type="AlphaFoldDB" id="A0A9X4P3R8"/>
<keyword evidence="2" id="KW-1185">Reference proteome</keyword>
<dbReference type="EMBL" id="AOGK01000008">
    <property type="protein sequence ID" value="MDG5975643.1"/>
    <property type="molecule type" value="Genomic_DNA"/>
</dbReference>
<dbReference type="Proteomes" id="UP001152876">
    <property type="component" value="Unassembled WGS sequence"/>
</dbReference>
<proteinExistence type="predicted"/>
<sequence>MGAGALWAMAFMEPASSIAPRGSRVVFEPTGRAGVCTTEVGEGWGRAARRGFFRWDMVAVSVEQVFGWLQRRSGGAVAGWSRGVYLQMQTIRK</sequence>
<evidence type="ECO:0000313" key="1">
    <source>
        <dbReference type="EMBL" id="MDG5975643.1"/>
    </source>
</evidence>
<gene>
    <name evidence="1" type="ORF">H010_10296</name>
</gene>
<comment type="caution">
    <text evidence="1">The sequence shown here is derived from an EMBL/GenBank/DDBJ whole genome shotgun (WGS) entry which is preliminary data.</text>
</comment>
<protein>
    <submittedName>
        <fullName evidence="1">Uncharacterized protein</fullName>
    </submittedName>
</protein>
<reference evidence="1" key="1">
    <citation type="submission" date="2013-01" db="EMBL/GenBank/DDBJ databases">
        <title>Genome draft of Hydrogenophaga taeniospiralis 2K1.</title>
        <authorList>
            <person name="Gomila M."/>
            <person name="Lalucat J."/>
        </authorList>
    </citation>
    <scope>NUCLEOTIDE SEQUENCE</scope>
    <source>
        <strain evidence="1">CCUG 15921</strain>
    </source>
</reference>
<name>A0A9X4P3R8_9BURK</name>